<keyword evidence="5 11" id="KW-0812">Transmembrane</keyword>
<accession>A0A2U9BQF4</accession>
<dbReference type="InterPro" id="IPR057492">
    <property type="entry name" value="Ig_CNNM1/2/4_N"/>
</dbReference>
<feature type="compositionally biased region" description="Polar residues" evidence="13">
    <location>
        <begin position="471"/>
        <end position="484"/>
    </location>
</feature>
<dbReference type="InterPro" id="IPR025714">
    <property type="entry name" value="Methyltranfer_dom"/>
</dbReference>
<evidence type="ECO:0000256" key="9">
    <source>
        <dbReference type="ARBA" id="ARBA00023122"/>
    </source>
</evidence>
<evidence type="ECO:0000313" key="15">
    <source>
        <dbReference type="EMBL" id="AWP06143.1"/>
    </source>
</evidence>
<dbReference type="InterPro" id="IPR044751">
    <property type="entry name" value="Ion_transp-like_CBS"/>
</dbReference>
<dbReference type="STRING" id="52904.ENSSMAP00000010512"/>
<dbReference type="GO" id="GO:0005886">
    <property type="term" value="C:plasma membrane"/>
    <property type="evidence" value="ECO:0007669"/>
    <property type="project" value="UniProtKB-SubCell"/>
</dbReference>
<evidence type="ECO:0000256" key="7">
    <source>
        <dbReference type="ARBA" id="ARBA00022989"/>
    </source>
</evidence>
<evidence type="ECO:0000256" key="11">
    <source>
        <dbReference type="PROSITE-ProRule" id="PRU01193"/>
    </source>
</evidence>
<dbReference type="GO" id="GO:0015095">
    <property type="term" value="F:magnesium ion transmembrane transporter activity"/>
    <property type="evidence" value="ECO:0007669"/>
    <property type="project" value="TreeGrafter"/>
</dbReference>
<dbReference type="Gene3D" id="3.10.580.10">
    <property type="entry name" value="CBS-domain"/>
    <property type="match status" value="1"/>
</dbReference>
<dbReference type="PROSITE" id="PS51846">
    <property type="entry name" value="CNNM"/>
    <property type="match status" value="1"/>
</dbReference>
<comment type="function">
    <text evidence="12">Metal transporter.</text>
</comment>
<evidence type="ECO:0000256" key="13">
    <source>
        <dbReference type="SAM" id="MobiDB-lite"/>
    </source>
</evidence>
<feature type="transmembrane region" description="Helical" evidence="12">
    <location>
        <begin position="659"/>
        <end position="678"/>
    </location>
</feature>
<dbReference type="GO" id="GO:0010960">
    <property type="term" value="P:magnesium ion homeostasis"/>
    <property type="evidence" value="ECO:0007669"/>
    <property type="project" value="InterPro"/>
</dbReference>
<keyword evidence="8" id="KW-0406">Ion transport</keyword>
<feature type="domain" description="CNNM transmembrane" evidence="14">
    <location>
        <begin position="570"/>
        <end position="750"/>
    </location>
</feature>
<dbReference type="InterPro" id="IPR046342">
    <property type="entry name" value="CBS_dom_sf"/>
</dbReference>
<keyword evidence="16" id="KW-1185">Reference proteome</keyword>
<dbReference type="Proteomes" id="UP000246464">
    <property type="component" value="Chromosome 8"/>
</dbReference>
<keyword evidence="3" id="KW-0813">Transport</keyword>
<sequence>MAEGKSARAAGFVDSSVHVDVKHYYGQLKKTSDLKTNACVAPAQPVPAFIRQALKKVHSEVTDRYYGCGLVVPECLEGCRILDLGSGSGRDCYMLSQLVGEKGHVTGIDMTDDQLQVAKTYVDYHMQEFGFKKPNVSFVQGYIEALSEAGLEKSSFDLIISNCVVNLSPDKRQVLAEAYSVLKDGGELYFSDVYSSGRLTEEIKKHKVLWGECLGGALWWEDLLQLAEEVGFSPPRLVTANVITVDNKDLQDVLGNFKFVSATYRLFKVPKSNTKPCQVMYNGDITGVEDKFQFDCQYTFKADEVVEVDGEVASILAHSRFAEDFTFQPPGGPCGPCGVKPTAGVVDPFELVLKLEKQGRRLPVVINMAEPLCPATTASKMASLNRVRALAMIFLTVTGCCVAPTSGKEGSEETVIIGLRLEDTDDISFMDRGYLRVSERSRVKLRVYGQNINNETWSKIAFTEHERSRSVDSSSGDNQSQEDLSGSHPCGIRTSDIIILPNIILSRKTSGVVEIEVKPLRKTERSKSYYLCIATSAPAVAGMHDPWTENTWIYHDGDDTRVIVVEEKKFLLPFWLQVIFISMLLCLSGMFSGLNLGLMALDPMELQIVQNCGTEKEKNYAKKIEPVRSQGNYLLCSLLLGNVLVNTTLTILLDDIAGSGLIAVVMSTIGIVIFGEIVPQAICSRHGLAVGANTIFLTKFFMLLTFPASYPVSKLLDYLLGQEIGTVYNREKLLEMLRVTDPYNDLVKEELNIIQGALELRTKTVEDVMTPLRDCFMIPGDTTLDFNTMSEVMKSGYTRIPVFEGERSNIVDQLFVKDLAFVDPDDCTPLKTITKFYSHPLHFVFNDTKLDAMLEEFKKGETADHDTRGPCAHCEADASCSPGRMPVERVCRCQRAPFDPQGMKFSA</sequence>
<evidence type="ECO:0000259" key="14">
    <source>
        <dbReference type="PROSITE" id="PS51846"/>
    </source>
</evidence>
<dbReference type="Gene3D" id="3.40.5.100">
    <property type="match status" value="1"/>
</dbReference>
<dbReference type="InterPro" id="IPR045095">
    <property type="entry name" value="ACDP"/>
</dbReference>
<evidence type="ECO:0000256" key="5">
    <source>
        <dbReference type="ARBA" id="ARBA00022692"/>
    </source>
</evidence>
<evidence type="ECO:0000313" key="16">
    <source>
        <dbReference type="Proteomes" id="UP000246464"/>
    </source>
</evidence>
<dbReference type="Pfam" id="PF13847">
    <property type="entry name" value="Methyltransf_31"/>
    <property type="match status" value="1"/>
</dbReference>
<keyword evidence="10 11" id="KW-0472">Membrane</keyword>
<keyword evidence="6" id="KW-0677">Repeat</keyword>
<feature type="region of interest" description="Disordered" evidence="13">
    <location>
        <begin position="468"/>
        <end position="489"/>
    </location>
</feature>
<reference evidence="15 16" key="1">
    <citation type="submission" date="2017-12" db="EMBL/GenBank/DDBJ databases">
        <title>Integrating genomic resources of turbot (Scophthalmus maximus) in depth evaluation of genetic and physical mapping variation across individuals.</title>
        <authorList>
            <person name="Martinez P."/>
        </authorList>
    </citation>
    <scope>NUCLEOTIDE SEQUENCE [LARGE SCALE GENOMIC DNA]</scope>
</reference>
<comment type="similarity">
    <text evidence="2 12">Belongs to the ACDP family.</text>
</comment>
<dbReference type="SUPFAM" id="SSF53335">
    <property type="entry name" value="S-adenosyl-L-methionine-dependent methyltransferases"/>
    <property type="match status" value="1"/>
</dbReference>
<dbReference type="GO" id="GO:0032026">
    <property type="term" value="P:response to magnesium ion"/>
    <property type="evidence" value="ECO:0007669"/>
    <property type="project" value="UniProtKB-ARBA"/>
</dbReference>
<evidence type="ECO:0000256" key="8">
    <source>
        <dbReference type="ARBA" id="ARBA00023065"/>
    </source>
</evidence>
<evidence type="ECO:0000256" key="6">
    <source>
        <dbReference type="ARBA" id="ARBA00022737"/>
    </source>
</evidence>
<feature type="transmembrane region" description="Helical" evidence="12">
    <location>
        <begin position="632"/>
        <end position="653"/>
    </location>
</feature>
<evidence type="ECO:0000256" key="2">
    <source>
        <dbReference type="ARBA" id="ARBA00010484"/>
    </source>
</evidence>
<dbReference type="PANTHER" id="PTHR12064:SF22">
    <property type="entry name" value="METAL TRANSPORTER CNNM2"/>
    <property type="match status" value="1"/>
</dbReference>
<protein>
    <recommendedName>
        <fullName evidence="12">Metal transporter</fullName>
    </recommendedName>
</protein>
<dbReference type="FunFam" id="3.10.580.10:FF:000006">
    <property type="entry name" value="DUF21 and CBS domain protein"/>
    <property type="match status" value="1"/>
</dbReference>
<dbReference type="EMBL" id="CP026250">
    <property type="protein sequence ID" value="AWP06143.1"/>
    <property type="molecule type" value="Genomic_DNA"/>
</dbReference>
<dbReference type="Gene3D" id="3.40.50.150">
    <property type="entry name" value="Vaccinia Virus protein VP39"/>
    <property type="match status" value="1"/>
</dbReference>
<proteinExistence type="inferred from homology"/>
<dbReference type="InterPro" id="IPR002550">
    <property type="entry name" value="CNNM"/>
</dbReference>
<dbReference type="GO" id="GO:0008340">
    <property type="term" value="P:determination of adult lifespan"/>
    <property type="evidence" value="ECO:0007669"/>
    <property type="project" value="UniProtKB-ARBA"/>
</dbReference>
<dbReference type="SUPFAM" id="SSF54631">
    <property type="entry name" value="CBS-domain pair"/>
    <property type="match status" value="1"/>
</dbReference>
<gene>
    <name evidence="15" type="ORF">SMAX5B_001545</name>
</gene>
<evidence type="ECO:0000256" key="12">
    <source>
        <dbReference type="RuleBase" id="RU369091"/>
    </source>
</evidence>
<keyword evidence="4" id="KW-1003">Cell membrane</keyword>
<dbReference type="CDD" id="cd04590">
    <property type="entry name" value="CBS_pair_CorC_HlyC_assoc"/>
    <property type="match status" value="1"/>
</dbReference>
<evidence type="ECO:0000256" key="3">
    <source>
        <dbReference type="ARBA" id="ARBA00022448"/>
    </source>
</evidence>
<keyword evidence="9" id="KW-0129">CBS domain</keyword>
<dbReference type="GO" id="GO:1905941">
    <property type="term" value="P:positive regulation of gonad development"/>
    <property type="evidence" value="ECO:0007669"/>
    <property type="project" value="UniProtKB-ARBA"/>
</dbReference>
<dbReference type="Pfam" id="PF25511">
    <property type="entry name" value="Ig_CNNM4_N"/>
    <property type="match status" value="1"/>
</dbReference>
<evidence type="ECO:0000256" key="1">
    <source>
        <dbReference type="ARBA" id="ARBA00004651"/>
    </source>
</evidence>
<dbReference type="Pfam" id="PF01595">
    <property type="entry name" value="CNNM"/>
    <property type="match status" value="1"/>
</dbReference>
<dbReference type="AlphaFoldDB" id="A0A2U9BQF4"/>
<dbReference type="GO" id="GO:0040018">
    <property type="term" value="P:positive regulation of multicellular organism growth"/>
    <property type="evidence" value="ECO:0007669"/>
    <property type="project" value="UniProtKB-ARBA"/>
</dbReference>
<dbReference type="CDD" id="cd02440">
    <property type="entry name" value="AdoMet_MTases"/>
    <property type="match status" value="1"/>
</dbReference>
<feature type="transmembrane region" description="Helical" evidence="12">
    <location>
        <begin position="690"/>
        <end position="710"/>
    </location>
</feature>
<evidence type="ECO:0000256" key="4">
    <source>
        <dbReference type="ARBA" id="ARBA00022475"/>
    </source>
</evidence>
<evidence type="ECO:0000256" key="10">
    <source>
        <dbReference type="ARBA" id="ARBA00023136"/>
    </source>
</evidence>
<feature type="transmembrane region" description="Helical" evidence="12">
    <location>
        <begin position="574"/>
        <end position="598"/>
    </location>
</feature>
<dbReference type="InterPro" id="IPR029063">
    <property type="entry name" value="SAM-dependent_MTases_sf"/>
</dbReference>
<keyword evidence="7 11" id="KW-1133">Transmembrane helix</keyword>
<dbReference type="PANTHER" id="PTHR12064">
    <property type="entry name" value="METAL TRANSPORTER CNNM"/>
    <property type="match status" value="1"/>
</dbReference>
<name>A0A2U9BQF4_SCOMX</name>
<comment type="subcellular location">
    <subcellularLocation>
        <location evidence="1 12">Cell membrane</location>
        <topology evidence="1 12">Multi-pass membrane protein</topology>
    </subcellularLocation>
</comment>
<organism evidence="15 16">
    <name type="scientific">Scophthalmus maximus</name>
    <name type="common">Turbot</name>
    <name type="synonym">Psetta maxima</name>
    <dbReference type="NCBI Taxonomy" id="52904"/>
    <lineage>
        <taxon>Eukaryota</taxon>
        <taxon>Metazoa</taxon>
        <taxon>Chordata</taxon>
        <taxon>Craniata</taxon>
        <taxon>Vertebrata</taxon>
        <taxon>Euteleostomi</taxon>
        <taxon>Actinopterygii</taxon>
        <taxon>Neopterygii</taxon>
        <taxon>Teleostei</taxon>
        <taxon>Neoteleostei</taxon>
        <taxon>Acanthomorphata</taxon>
        <taxon>Carangaria</taxon>
        <taxon>Pleuronectiformes</taxon>
        <taxon>Pleuronectoidei</taxon>
        <taxon>Scophthalmidae</taxon>
        <taxon>Scophthalmus</taxon>
    </lineage>
</organism>